<dbReference type="InterPro" id="IPR003832">
    <property type="entry name" value="DUF212"/>
</dbReference>
<proteinExistence type="predicted"/>
<dbReference type="Proteomes" id="UP000291151">
    <property type="component" value="Chromosome"/>
</dbReference>
<keyword evidence="3" id="KW-1185">Reference proteome</keyword>
<sequence length="158" mass="17561">MAIFQNVPLILALFSILFAQFIKVPIHFLLEKQINWSLLTSTGGMPSSHSAAVTSLATAVGFETGFDSPIFAVAAMFAIIVMYDASGVRYQAGQHAAILNKIRQELSAFFRDIKHWTEKNEYEKHEELKTLLGHKPNEVLSGALTGILISVIFYTFIQ</sequence>
<dbReference type="PANTHER" id="PTHR31446:SF29">
    <property type="entry name" value="ACID PHOSPHATASE_VANADIUM-DEPENDENT HALOPEROXIDASE-RELATED PROTEIN"/>
    <property type="match status" value="1"/>
</dbReference>
<dbReference type="PANTHER" id="PTHR31446">
    <property type="entry name" value="ACID PHOSPHATASE/VANADIUM-DEPENDENT HALOPEROXIDASE-RELATED PROTEIN"/>
    <property type="match status" value="1"/>
</dbReference>
<name>A0A4V1A3A9_9BACL</name>
<dbReference type="Pfam" id="PF02681">
    <property type="entry name" value="DUF212"/>
    <property type="match status" value="1"/>
</dbReference>
<accession>A0A4V1A3A9</accession>
<feature type="transmembrane region" description="Helical" evidence="1">
    <location>
        <begin position="68"/>
        <end position="85"/>
    </location>
</feature>
<dbReference type="AlphaFoldDB" id="A0A4V1A3A9"/>
<keyword evidence="1" id="KW-0812">Transmembrane</keyword>
<evidence type="ECO:0000313" key="3">
    <source>
        <dbReference type="Proteomes" id="UP000291151"/>
    </source>
</evidence>
<evidence type="ECO:0000256" key="1">
    <source>
        <dbReference type="SAM" id="Phobius"/>
    </source>
</evidence>
<dbReference type="KEGG" id="uth:DKZ56_12595"/>
<keyword evidence="1" id="KW-0472">Membrane</keyword>
<dbReference type="RefSeq" id="WP_208650299.1">
    <property type="nucleotide sequence ID" value="NZ_CP036528.1"/>
</dbReference>
<dbReference type="EMBL" id="CP036528">
    <property type="protein sequence ID" value="QBK26610.1"/>
    <property type="molecule type" value="Genomic_DNA"/>
</dbReference>
<feature type="transmembrane region" description="Helical" evidence="1">
    <location>
        <begin position="139"/>
        <end position="157"/>
    </location>
</feature>
<gene>
    <name evidence="2" type="ORF">DKZ56_12595</name>
</gene>
<feature type="transmembrane region" description="Helical" evidence="1">
    <location>
        <begin position="7"/>
        <end position="30"/>
    </location>
</feature>
<evidence type="ECO:0000313" key="2">
    <source>
        <dbReference type="EMBL" id="QBK26610.1"/>
    </source>
</evidence>
<protein>
    <submittedName>
        <fullName evidence="2">Divergent PAP2 family protein</fullName>
    </submittedName>
</protein>
<reference evidence="2 3" key="1">
    <citation type="submission" date="2019-02" db="EMBL/GenBank/DDBJ databases">
        <title>Ureibacillus thermophilus.</title>
        <authorList>
            <person name="Sunny J.S."/>
            <person name="Natarajan A."/>
            <person name="Saleena L.M."/>
        </authorList>
    </citation>
    <scope>NUCLEOTIDE SEQUENCE [LARGE SCALE GENOMIC DNA]</scope>
    <source>
        <strain evidence="2 3">LM102</strain>
    </source>
</reference>
<organism evidence="2 3">
    <name type="scientific">Ureibacillus thermophilus</name>
    <dbReference type="NCBI Taxonomy" id="367743"/>
    <lineage>
        <taxon>Bacteria</taxon>
        <taxon>Bacillati</taxon>
        <taxon>Bacillota</taxon>
        <taxon>Bacilli</taxon>
        <taxon>Bacillales</taxon>
        <taxon>Caryophanaceae</taxon>
        <taxon>Ureibacillus</taxon>
    </lineage>
</organism>
<keyword evidence="1" id="KW-1133">Transmembrane helix</keyword>